<sequence>MSKTQKKQREYYSGKQKRHTLKGQIVIDKEERIMCVHTAKGTTHDFRLFQESNLPLMPKTCVYVDLGYLGIAKEHSHCQIPHKASKLHPLSEEQKEENRQKASARICVEHVNAKIKTFQILTQKYRNRRKRFNLRFNLICGLINFDRGFAVEYK</sequence>
<protein>
    <submittedName>
        <fullName evidence="7">Transposase</fullName>
    </submittedName>
</protein>
<proteinExistence type="predicted"/>
<dbReference type="AlphaFoldDB" id="A0A6G9VVZ7"/>
<evidence type="ECO:0000313" key="9">
    <source>
        <dbReference type="EMBL" id="QIR77179.1"/>
    </source>
</evidence>
<dbReference type="EMBL" id="CP039734">
    <property type="protein sequence ID" value="QIR77241.1"/>
    <property type="molecule type" value="Genomic_DNA"/>
</dbReference>
<dbReference type="EMBL" id="CP039734">
    <property type="protein sequence ID" value="QIR76285.1"/>
    <property type="molecule type" value="Genomic_DNA"/>
</dbReference>
<dbReference type="InterPro" id="IPR027806">
    <property type="entry name" value="HARBI1_dom"/>
</dbReference>
<evidence type="ECO:0000313" key="10">
    <source>
        <dbReference type="EMBL" id="QIR77241.1"/>
    </source>
</evidence>
<evidence type="ECO:0000313" key="8">
    <source>
        <dbReference type="EMBL" id="QIR77031.1"/>
    </source>
</evidence>
<comment type="cofactor">
    <cofactor evidence="1">
        <name>a divalent metal cation</name>
        <dbReference type="ChEBI" id="CHEBI:60240"/>
    </cofactor>
</comment>
<name>A0A6G9VVZ7_9BACT</name>
<dbReference type="EMBL" id="CP039734">
    <property type="protein sequence ID" value="QIR77179.1"/>
    <property type="molecule type" value="Genomic_DNA"/>
</dbReference>
<dbReference type="EMBL" id="CP039734">
    <property type="protein sequence ID" value="QIR76806.1"/>
    <property type="molecule type" value="Genomic_DNA"/>
</dbReference>
<dbReference type="Proteomes" id="UP000502831">
    <property type="component" value="Chromosome"/>
</dbReference>
<feature type="domain" description="DDE Tnp4" evidence="3">
    <location>
        <begin position="3"/>
        <end position="144"/>
    </location>
</feature>
<dbReference type="Pfam" id="PF13359">
    <property type="entry name" value="DDE_Tnp_4"/>
    <property type="match status" value="1"/>
</dbReference>
<gene>
    <name evidence="4" type="ORF">FA584_08710</name>
    <name evidence="5" type="ORF">FA584_10980</name>
    <name evidence="6" type="ORF">FA584_11605</name>
    <name evidence="7" type="ORF">FA584_12445</name>
    <name evidence="8" type="ORF">FA584_12830</name>
    <name evidence="9" type="ORF">FA584_13625</name>
    <name evidence="10" type="ORF">FA584_13945</name>
</gene>
<dbReference type="EMBL" id="CP039734">
    <property type="protein sequence ID" value="QIR76689.1"/>
    <property type="molecule type" value="Genomic_DNA"/>
</dbReference>
<evidence type="ECO:0000256" key="1">
    <source>
        <dbReference type="ARBA" id="ARBA00001968"/>
    </source>
</evidence>
<evidence type="ECO:0000313" key="4">
    <source>
        <dbReference type="EMBL" id="QIR76285.1"/>
    </source>
</evidence>
<keyword evidence="2" id="KW-0479">Metal-binding</keyword>
<reference evidence="7 11" key="1">
    <citation type="journal article" date="2017" name="Environ. Sci. Technol.">
        <title>Organohalide Respiration with Chlorinated Ethenes under Low pH Conditions.</title>
        <authorList>
            <person name="Yang Y."/>
            <person name="Capiro N.L."/>
            <person name="Marcet T.F."/>
            <person name="Yan J."/>
            <person name="Pennell K.D."/>
            <person name="Loffler F.E."/>
        </authorList>
    </citation>
    <scope>NUCLEOTIDE SEQUENCE [LARGE SCALE GENOMIC DNA]</scope>
    <source>
        <strain evidence="7 11">ACSDCE</strain>
    </source>
</reference>
<organism evidence="7 11">
    <name type="scientific">Sulfurospirillum diekertiae</name>
    <dbReference type="NCBI Taxonomy" id="1854492"/>
    <lineage>
        <taxon>Bacteria</taxon>
        <taxon>Pseudomonadati</taxon>
        <taxon>Campylobacterota</taxon>
        <taxon>Epsilonproteobacteria</taxon>
        <taxon>Campylobacterales</taxon>
        <taxon>Sulfurospirillaceae</taxon>
        <taxon>Sulfurospirillum</taxon>
    </lineage>
</organism>
<reference evidence="7" key="2">
    <citation type="submission" date="2020-08" db="EMBL/GenBank/DDBJ databases">
        <authorList>
            <person name="Yang Y."/>
            <person name="Huo L."/>
            <person name="Yan J."/>
        </authorList>
    </citation>
    <scope>NUCLEOTIDE SEQUENCE</scope>
    <source>
        <strain evidence="7">ACSDCE</strain>
    </source>
</reference>
<evidence type="ECO:0000313" key="6">
    <source>
        <dbReference type="EMBL" id="QIR76806.1"/>
    </source>
</evidence>
<dbReference type="EMBL" id="CP039734">
    <property type="protein sequence ID" value="QIR76962.1"/>
    <property type="molecule type" value="Genomic_DNA"/>
</dbReference>
<accession>A0A6G9VVZ7</accession>
<dbReference type="GO" id="GO:0046872">
    <property type="term" value="F:metal ion binding"/>
    <property type="evidence" value="ECO:0007669"/>
    <property type="project" value="UniProtKB-KW"/>
</dbReference>
<dbReference type="EMBL" id="CP039734">
    <property type="protein sequence ID" value="QIR77031.1"/>
    <property type="molecule type" value="Genomic_DNA"/>
</dbReference>
<evidence type="ECO:0000313" key="5">
    <source>
        <dbReference type="EMBL" id="QIR76689.1"/>
    </source>
</evidence>
<evidence type="ECO:0000313" key="11">
    <source>
        <dbReference type="Proteomes" id="UP000502831"/>
    </source>
</evidence>
<dbReference type="RefSeq" id="WP_084613060.1">
    <property type="nucleotide sequence ID" value="NZ_CP023275.1"/>
</dbReference>
<evidence type="ECO:0000313" key="7">
    <source>
        <dbReference type="EMBL" id="QIR76962.1"/>
    </source>
</evidence>
<evidence type="ECO:0000256" key="2">
    <source>
        <dbReference type="ARBA" id="ARBA00022723"/>
    </source>
</evidence>
<dbReference type="OrthoDB" id="5340187at2"/>
<evidence type="ECO:0000259" key="3">
    <source>
        <dbReference type="Pfam" id="PF13359"/>
    </source>
</evidence>